<dbReference type="PROSITE" id="PS50110">
    <property type="entry name" value="RESPONSE_REGULATORY"/>
    <property type="match status" value="1"/>
</dbReference>
<keyword evidence="9" id="KW-1185">Reference proteome</keyword>
<protein>
    <submittedName>
        <fullName evidence="8">Response regulator</fullName>
    </submittedName>
</protein>
<evidence type="ECO:0000256" key="1">
    <source>
        <dbReference type="ARBA" id="ARBA00022553"/>
    </source>
</evidence>
<feature type="domain" description="Response regulatory" evidence="7">
    <location>
        <begin position="2"/>
        <end position="114"/>
    </location>
</feature>
<keyword evidence="5" id="KW-0804">Transcription</keyword>
<accession>A0ABS1UAQ1</accession>
<dbReference type="InterPro" id="IPR011006">
    <property type="entry name" value="CheY-like_superfamily"/>
</dbReference>
<keyword evidence="2" id="KW-0902">Two-component regulatory system</keyword>
<dbReference type="InterPro" id="IPR039420">
    <property type="entry name" value="WalR-like"/>
</dbReference>
<dbReference type="PANTHER" id="PTHR48111:SF1">
    <property type="entry name" value="TWO-COMPONENT RESPONSE REGULATOR ORR33"/>
    <property type="match status" value="1"/>
</dbReference>
<dbReference type="InterPro" id="IPR001789">
    <property type="entry name" value="Sig_transdc_resp-reg_receiver"/>
</dbReference>
<keyword evidence="4" id="KW-0238">DNA-binding</keyword>
<dbReference type="Gene3D" id="3.40.50.2300">
    <property type="match status" value="1"/>
</dbReference>
<dbReference type="Pfam" id="PF00072">
    <property type="entry name" value="Response_reg"/>
    <property type="match status" value="1"/>
</dbReference>
<reference evidence="8 9" key="1">
    <citation type="submission" date="2021-01" db="EMBL/GenBank/DDBJ databases">
        <title>Belnapia mucosa sp. nov. and Belnapia arida sp. nov., isolated from the Tabernas Desert (Almeria, Spain).</title>
        <authorList>
            <person name="Molina-Menor E."/>
            <person name="Vidal-Verdu A."/>
            <person name="Calonge A."/>
            <person name="Satari L."/>
            <person name="Pereto J."/>
            <person name="Porcar M."/>
        </authorList>
    </citation>
    <scope>NUCLEOTIDE SEQUENCE [LARGE SCALE GENOMIC DNA]</scope>
    <source>
        <strain evidence="8 9">T18</strain>
    </source>
</reference>
<evidence type="ECO:0000259" key="7">
    <source>
        <dbReference type="PROSITE" id="PS50110"/>
    </source>
</evidence>
<name>A0ABS1UAQ1_9PROT</name>
<dbReference type="EMBL" id="JAETWB010000035">
    <property type="protein sequence ID" value="MBL6081762.1"/>
    <property type="molecule type" value="Genomic_DNA"/>
</dbReference>
<evidence type="ECO:0000256" key="3">
    <source>
        <dbReference type="ARBA" id="ARBA00023015"/>
    </source>
</evidence>
<evidence type="ECO:0000256" key="4">
    <source>
        <dbReference type="ARBA" id="ARBA00023125"/>
    </source>
</evidence>
<dbReference type="SUPFAM" id="SSF52172">
    <property type="entry name" value="CheY-like"/>
    <property type="match status" value="1"/>
</dbReference>
<dbReference type="Proteomes" id="UP000660885">
    <property type="component" value="Unassembled WGS sequence"/>
</dbReference>
<dbReference type="SMART" id="SM00448">
    <property type="entry name" value="REC"/>
    <property type="match status" value="1"/>
</dbReference>
<keyword evidence="1 6" id="KW-0597">Phosphoprotein</keyword>
<feature type="modified residue" description="4-aspartylphosphate" evidence="6">
    <location>
        <position position="52"/>
    </location>
</feature>
<evidence type="ECO:0000313" key="8">
    <source>
        <dbReference type="EMBL" id="MBL6081762.1"/>
    </source>
</evidence>
<evidence type="ECO:0000256" key="5">
    <source>
        <dbReference type="ARBA" id="ARBA00023163"/>
    </source>
</evidence>
<sequence length="136" mass="14299">MRILVVEDEALIAMMLTDDLETAGHEVIGPVATAAAALTLCEAVLPDLALLDVNLAGGDNGVALACDLFARWHLPVVFASSKPVNVLQEAPAALGIIHKPYRTETVLRSVEVVRAVLDGRNPPDMPAGFELFSSGA</sequence>
<dbReference type="PANTHER" id="PTHR48111">
    <property type="entry name" value="REGULATOR OF RPOS"/>
    <property type="match status" value="1"/>
</dbReference>
<gene>
    <name evidence="8" type="ORF">JMJ56_27650</name>
</gene>
<proteinExistence type="predicted"/>
<evidence type="ECO:0000256" key="6">
    <source>
        <dbReference type="PROSITE-ProRule" id="PRU00169"/>
    </source>
</evidence>
<comment type="caution">
    <text evidence="8">The sequence shown here is derived from an EMBL/GenBank/DDBJ whole genome shotgun (WGS) entry which is preliminary data.</text>
</comment>
<keyword evidence="3" id="KW-0805">Transcription regulation</keyword>
<dbReference type="RefSeq" id="WP_202834975.1">
    <property type="nucleotide sequence ID" value="NZ_JAETWB010000035.1"/>
</dbReference>
<evidence type="ECO:0000256" key="2">
    <source>
        <dbReference type="ARBA" id="ARBA00023012"/>
    </source>
</evidence>
<evidence type="ECO:0000313" key="9">
    <source>
        <dbReference type="Proteomes" id="UP000660885"/>
    </source>
</evidence>
<organism evidence="8 9">
    <name type="scientific">Belnapia arida</name>
    <dbReference type="NCBI Taxonomy" id="2804533"/>
    <lineage>
        <taxon>Bacteria</taxon>
        <taxon>Pseudomonadati</taxon>
        <taxon>Pseudomonadota</taxon>
        <taxon>Alphaproteobacteria</taxon>
        <taxon>Acetobacterales</taxon>
        <taxon>Roseomonadaceae</taxon>
        <taxon>Belnapia</taxon>
    </lineage>
</organism>